<protein>
    <submittedName>
        <fullName evidence="1">Uncharacterized protein</fullName>
    </submittedName>
</protein>
<reference evidence="1 2" key="1">
    <citation type="submission" date="2017-05" db="EMBL/GenBank/DDBJ databases">
        <title>Streptomyces alboflavus Genome sequencing and assembly.</title>
        <authorList>
            <person name="Wang Y."/>
            <person name="Du B."/>
            <person name="Ding Y."/>
            <person name="Liu H."/>
            <person name="Hou Q."/>
            <person name="Liu K."/>
            <person name="Wang C."/>
            <person name="Yao L."/>
        </authorList>
    </citation>
    <scope>NUCLEOTIDE SEQUENCE [LARGE SCALE GENOMIC DNA]</scope>
    <source>
        <strain evidence="1 2">MDJK44</strain>
    </source>
</reference>
<organism evidence="1 2">
    <name type="scientific">Streptomyces alboflavus</name>
    <dbReference type="NCBI Taxonomy" id="67267"/>
    <lineage>
        <taxon>Bacteria</taxon>
        <taxon>Bacillati</taxon>
        <taxon>Actinomycetota</taxon>
        <taxon>Actinomycetes</taxon>
        <taxon>Kitasatosporales</taxon>
        <taxon>Streptomycetaceae</taxon>
        <taxon>Streptomyces</taxon>
    </lineage>
</organism>
<proteinExistence type="predicted"/>
<dbReference type="KEGG" id="salf:SMD44_00002"/>
<keyword evidence="2" id="KW-1185">Reference proteome</keyword>
<evidence type="ECO:0000313" key="2">
    <source>
        <dbReference type="Proteomes" id="UP000195880"/>
    </source>
</evidence>
<name>A0A1Z1W2G2_9ACTN</name>
<accession>A0A1Z1W2G2</accession>
<evidence type="ECO:0000313" key="1">
    <source>
        <dbReference type="EMBL" id="ARX80604.1"/>
    </source>
</evidence>
<dbReference type="AlphaFoldDB" id="A0A1Z1W2G2"/>
<dbReference type="EMBL" id="CP021748">
    <property type="protein sequence ID" value="ARX80604.1"/>
    <property type="molecule type" value="Genomic_DNA"/>
</dbReference>
<sequence length="30" mass="3384">MPLEEVARWAGMSAEVFRRMLTASKQADDS</sequence>
<dbReference type="Proteomes" id="UP000195880">
    <property type="component" value="Chromosome"/>
</dbReference>
<gene>
    <name evidence="1" type="ORF">SMD44_00002</name>
</gene>